<dbReference type="AlphaFoldDB" id="A0A9P8VPT8"/>
<accession>A0A9P8VPT8</accession>
<keyword evidence="3" id="KW-1185">Reference proteome</keyword>
<name>A0A9P8VPT8_9HYPO</name>
<gene>
    <name evidence="2" type="ORF">B0T10DRAFT_467510</name>
</gene>
<sequence>MRHEATKTIHSSAPGRDEAYFTPSDHNDSPNPERKRKPMSRGEMEGGKDRQRLEGKKHKTKSAGRKNTSKLENLEEPTNAENAAKLAESEEKRNDMEDPRYEVEKIVGHRIKNEPKSSSW</sequence>
<feature type="compositionally biased region" description="Basic and acidic residues" evidence="1">
    <location>
        <begin position="87"/>
        <end position="120"/>
    </location>
</feature>
<comment type="caution">
    <text evidence="2">The sequence shown here is derived from an EMBL/GenBank/DDBJ whole genome shotgun (WGS) entry which is preliminary data.</text>
</comment>
<dbReference type="Proteomes" id="UP000777438">
    <property type="component" value="Unassembled WGS sequence"/>
</dbReference>
<reference evidence="2 3" key="1">
    <citation type="journal article" date="2021" name="Nat. Commun.">
        <title>Genetic determinants of endophytism in the Arabidopsis root mycobiome.</title>
        <authorList>
            <person name="Mesny F."/>
            <person name="Miyauchi S."/>
            <person name="Thiergart T."/>
            <person name="Pickel B."/>
            <person name="Atanasova L."/>
            <person name="Karlsson M."/>
            <person name="Huettel B."/>
            <person name="Barry K.W."/>
            <person name="Haridas S."/>
            <person name="Chen C."/>
            <person name="Bauer D."/>
            <person name="Andreopoulos W."/>
            <person name="Pangilinan J."/>
            <person name="LaButti K."/>
            <person name="Riley R."/>
            <person name="Lipzen A."/>
            <person name="Clum A."/>
            <person name="Drula E."/>
            <person name="Henrissat B."/>
            <person name="Kohler A."/>
            <person name="Grigoriev I.V."/>
            <person name="Martin F.M."/>
            <person name="Hacquard S."/>
        </authorList>
    </citation>
    <scope>NUCLEOTIDE SEQUENCE [LARGE SCALE GENOMIC DNA]</scope>
    <source>
        <strain evidence="2 3">MPI-CAGE-CH-0241</strain>
    </source>
</reference>
<dbReference type="EMBL" id="JAGPYM010000082">
    <property type="protein sequence ID" value="KAH6868989.1"/>
    <property type="molecule type" value="Genomic_DNA"/>
</dbReference>
<evidence type="ECO:0000313" key="2">
    <source>
        <dbReference type="EMBL" id="KAH6868989.1"/>
    </source>
</evidence>
<dbReference type="OrthoDB" id="4995012at2759"/>
<evidence type="ECO:0000313" key="3">
    <source>
        <dbReference type="Proteomes" id="UP000777438"/>
    </source>
</evidence>
<feature type="compositionally biased region" description="Basic and acidic residues" evidence="1">
    <location>
        <begin position="15"/>
        <end position="33"/>
    </location>
</feature>
<organism evidence="2 3">
    <name type="scientific">Thelonectria olida</name>
    <dbReference type="NCBI Taxonomy" id="1576542"/>
    <lineage>
        <taxon>Eukaryota</taxon>
        <taxon>Fungi</taxon>
        <taxon>Dikarya</taxon>
        <taxon>Ascomycota</taxon>
        <taxon>Pezizomycotina</taxon>
        <taxon>Sordariomycetes</taxon>
        <taxon>Hypocreomycetidae</taxon>
        <taxon>Hypocreales</taxon>
        <taxon>Nectriaceae</taxon>
        <taxon>Thelonectria</taxon>
    </lineage>
</organism>
<proteinExistence type="predicted"/>
<feature type="compositionally biased region" description="Basic and acidic residues" evidence="1">
    <location>
        <begin position="40"/>
        <end position="54"/>
    </location>
</feature>
<protein>
    <submittedName>
        <fullName evidence="2">Uncharacterized protein</fullName>
    </submittedName>
</protein>
<evidence type="ECO:0000256" key="1">
    <source>
        <dbReference type="SAM" id="MobiDB-lite"/>
    </source>
</evidence>
<feature type="compositionally biased region" description="Basic residues" evidence="1">
    <location>
        <begin position="55"/>
        <end position="68"/>
    </location>
</feature>
<feature type="region of interest" description="Disordered" evidence="1">
    <location>
        <begin position="1"/>
        <end position="120"/>
    </location>
</feature>